<feature type="transmembrane region" description="Helical" evidence="1">
    <location>
        <begin position="53"/>
        <end position="73"/>
    </location>
</feature>
<dbReference type="InterPro" id="IPR021047">
    <property type="entry name" value="Mannosyltransferase_CMT1"/>
</dbReference>
<dbReference type="OrthoDB" id="262547at2759"/>
<protein>
    <recommendedName>
        <fullName evidence="4">Glycosyltransferase family 69 protein</fullName>
    </recommendedName>
</protein>
<evidence type="ECO:0000256" key="1">
    <source>
        <dbReference type="SAM" id="Phobius"/>
    </source>
</evidence>
<keyword evidence="1" id="KW-0472">Membrane</keyword>
<keyword evidence="1" id="KW-0812">Transmembrane</keyword>
<evidence type="ECO:0000313" key="3">
    <source>
        <dbReference type="Proteomes" id="UP000469558"/>
    </source>
</evidence>
<sequence>MPPNAQYDLLPRSSLDLDSADEFKDKPRHRYRRDVFALARKARRACRIACRPVYILLGVAIFLLWQVTFNAAYTNPAPFSIPPDESVFVAANIIDGDLITGPWGKSLVDFVQLVGKDRVFVSIYGGPADSLEELDRMLECETALVSEKYQPLDMDTIPRTKLPTGESMIKRIAYLAEVRNKALEPLKYLPTKFSKVLFINDVFFSAEDAARLLWGTNVDENGKSKYKAACATDFVTSWKFYDTFATRDAEGYSIGVPIYPWFANKGDAISRKDVLAGKDAVRVKSCWGGMTAFDARYLQRDFSGFSIGAGKPSNSENKAPARDAGDVSKPTIPLRFRSEPEPFWDSSECCLIHADIMALPRLPDYPKPSSEWDTGIFMNPYVRVSYDEKTQNRINFTKRFEQLFAIPQAIINHFAHMPVYNMRRAEIEGEDIQDRLWISSQNTTSNLGRREIVGAQLGNDYWENKGHYVDFNRTATRGAYCGVRQLLVMKEGKLEKGEGNWNNLLNELPPLGL</sequence>
<dbReference type="AlphaFoldDB" id="A0A8T9CAV3"/>
<gene>
    <name evidence="2" type="ORF">LSUE1_G005706</name>
</gene>
<reference evidence="2 3" key="1">
    <citation type="submission" date="2018-05" db="EMBL/GenBank/DDBJ databases">
        <title>Genome sequencing and assembly of the regulated plant pathogen Lachnellula willkommii and related sister species for the development of diagnostic species identification markers.</title>
        <authorList>
            <person name="Giroux E."/>
            <person name="Bilodeau G."/>
        </authorList>
    </citation>
    <scope>NUCLEOTIDE SEQUENCE [LARGE SCALE GENOMIC DNA]</scope>
    <source>
        <strain evidence="2 3">CBS 268.59</strain>
    </source>
</reference>
<organism evidence="2 3">
    <name type="scientific">Lachnellula suecica</name>
    <dbReference type="NCBI Taxonomy" id="602035"/>
    <lineage>
        <taxon>Eukaryota</taxon>
        <taxon>Fungi</taxon>
        <taxon>Dikarya</taxon>
        <taxon>Ascomycota</taxon>
        <taxon>Pezizomycotina</taxon>
        <taxon>Leotiomycetes</taxon>
        <taxon>Helotiales</taxon>
        <taxon>Lachnaceae</taxon>
        <taxon>Lachnellula</taxon>
    </lineage>
</organism>
<dbReference type="Pfam" id="PF11735">
    <property type="entry name" value="CAP59_mtransfer"/>
    <property type="match status" value="1"/>
</dbReference>
<dbReference type="EMBL" id="QGMK01000581">
    <property type="protein sequence ID" value="TVY80930.1"/>
    <property type="molecule type" value="Genomic_DNA"/>
</dbReference>
<keyword evidence="3" id="KW-1185">Reference proteome</keyword>
<proteinExistence type="predicted"/>
<name>A0A8T9CAV3_9HELO</name>
<evidence type="ECO:0000313" key="2">
    <source>
        <dbReference type="EMBL" id="TVY80930.1"/>
    </source>
</evidence>
<dbReference type="PANTHER" id="PTHR34144:SF8">
    <property type="entry name" value="GLYCOSYLTRANSFERASE FAMILY 69 PROTEIN"/>
    <property type="match status" value="1"/>
</dbReference>
<dbReference type="Proteomes" id="UP000469558">
    <property type="component" value="Unassembled WGS sequence"/>
</dbReference>
<evidence type="ECO:0008006" key="4">
    <source>
        <dbReference type="Google" id="ProtNLM"/>
    </source>
</evidence>
<accession>A0A8T9CAV3</accession>
<comment type="caution">
    <text evidence="2">The sequence shown here is derived from an EMBL/GenBank/DDBJ whole genome shotgun (WGS) entry which is preliminary data.</text>
</comment>
<keyword evidence="1" id="KW-1133">Transmembrane helix</keyword>
<dbReference type="PANTHER" id="PTHR34144">
    <property type="entry name" value="CHROMOSOME 8, WHOLE GENOME SHOTGUN SEQUENCE"/>
    <property type="match status" value="1"/>
</dbReference>